<dbReference type="GO" id="GO:0051301">
    <property type="term" value="P:cell division"/>
    <property type="evidence" value="ECO:0007669"/>
    <property type="project" value="UniProtKB-KW"/>
</dbReference>
<proteinExistence type="predicted"/>
<sequence>MNGKVCGMALKASPENTIFALDIGTRTVIGLVAVPEDGRLRLAAQRLVEHRRRTMLDGQIHDIPGVAEAVRAVKKELEGELGFPLRYVAIAAAGRSLVTRSCHIEQETSGQEIDWPEVNALELAAIQQAHRELAAEPPPNGQDFTCVGYSIVSYYLDGYPISSLVGHRGKTIGADVLATFLPGSVVNSLYTVLQRVELEPLSLTLEPIAAIEAAIPENYRLLNLALVDIGAGTSDIAITRDGAITAYGMVPVAGDEITEEIVQTCLVDFDTAERMKRELIRGEDIRYTDIVGMENTISCQDLLARIDPALERLAREISTQILAQNGGRPPRSVFCVGGGGQVPGLTEKIARHLELDKNRVVLRDRRSLGQVLMVDGDDQIPGPEGVTVAGIALVALRKLGHDFIHIMVNGVEHRLFNAREFTVGNVLALTGFNPRLLIGQNGKNLTFTLNGKRQVIFGGLSQPARILVNDREANMQTRVAHGDRIVVHPAVNGADARVTVADLLPPPATITVYANGRPVETAACCYINGQVAEPSREIPPECNVEICSVKPFFEWLAEHLAASLEELEAWEVLVNDQVAPPTYRLHDGDRVDYRPKGKENRRWPVDKLITVKPGQNAPVAEDRGENQGTQEILPRHPEIPGGNFSSELTQSITVTVNGSTVNLTGRSSYIFIDIFNYIDLDPSGLKPPIRLTLNGKEASFTDELHDGDIIEIGASNRKPGSHGP</sequence>
<dbReference type="EMBL" id="CP002770">
    <property type="protein sequence ID" value="AEG16289.1"/>
    <property type="molecule type" value="Genomic_DNA"/>
</dbReference>
<gene>
    <name evidence="3" type="ordered locus">Desku_2776</name>
</gene>
<keyword evidence="4" id="KW-1185">Reference proteome</keyword>
<dbReference type="InterPro" id="IPR043129">
    <property type="entry name" value="ATPase_NBD"/>
</dbReference>
<evidence type="ECO:0000259" key="2">
    <source>
        <dbReference type="SMART" id="SM00842"/>
    </source>
</evidence>
<evidence type="ECO:0000256" key="1">
    <source>
        <dbReference type="PROSITE-ProRule" id="PRU00182"/>
    </source>
</evidence>
<keyword evidence="3" id="KW-0131">Cell cycle</keyword>
<keyword evidence="3" id="KW-0132">Cell division</keyword>
<dbReference type="InterPro" id="IPR003494">
    <property type="entry name" value="SHS2_FtsA"/>
</dbReference>
<evidence type="ECO:0000313" key="4">
    <source>
        <dbReference type="Proteomes" id="UP000009229"/>
    </source>
</evidence>
<dbReference type="PROSITE" id="PS50889">
    <property type="entry name" value="S4"/>
    <property type="match status" value="1"/>
</dbReference>
<dbReference type="GO" id="GO:0003723">
    <property type="term" value="F:RNA binding"/>
    <property type="evidence" value="ECO:0007669"/>
    <property type="project" value="UniProtKB-KW"/>
</dbReference>
<dbReference type="CDD" id="cd24004">
    <property type="entry name" value="ASKHA_NBD_PilM-like"/>
    <property type="match status" value="1"/>
</dbReference>
<feature type="domain" description="SHS2" evidence="2">
    <location>
        <begin position="18"/>
        <end position="214"/>
    </location>
</feature>
<dbReference type="Gene3D" id="3.30.420.40">
    <property type="match status" value="2"/>
</dbReference>
<dbReference type="KEGG" id="dku:Desku_2776"/>
<dbReference type="InterPro" id="IPR050696">
    <property type="entry name" value="FtsA/MreB"/>
</dbReference>
<dbReference type="SMART" id="SM00842">
    <property type="entry name" value="FtsA"/>
    <property type="match status" value="1"/>
</dbReference>
<accession>A0AAU8PBW1</accession>
<reference evidence="4" key="1">
    <citation type="submission" date="2011-05" db="EMBL/GenBank/DDBJ databases">
        <title>Complete sequence of Desulfotomaculum kuznetsovii DSM 6115.</title>
        <authorList>
            <person name="Lucas S."/>
            <person name="Han J."/>
            <person name="Lapidus A."/>
            <person name="Cheng J.-F."/>
            <person name="Goodwin L."/>
            <person name="Pitluck S."/>
            <person name="Peters L."/>
            <person name="Mikhailova N."/>
            <person name="Lu M."/>
            <person name="Saunders E."/>
            <person name="Han C."/>
            <person name="Tapia R."/>
            <person name="Land M."/>
            <person name="Hauser L."/>
            <person name="Kyrpides N."/>
            <person name="Ivanova N."/>
            <person name="Pagani I."/>
            <person name="Nazina T."/>
            <person name="Ivanova A."/>
            <person name="Parshina S."/>
            <person name="Kuever J."/>
            <person name="Muyzer G."/>
            <person name="Plugge C."/>
            <person name="Stams A."/>
            <person name="Woyke T."/>
        </authorList>
    </citation>
    <scope>NUCLEOTIDE SEQUENCE [LARGE SCALE GENOMIC DNA]</scope>
    <source>
        <strain evidence="4">DSM 6115 / VKM B-1805 / 17</strain>
    </source>
</reference>
<dbReference type="AlphaFoldDB" id="A0AAU8PBW1"/>
<evidence type="ECO:0000313" key="3">
    <source>
        <dbReference type="EMBL" id="AEG16289.1"/>
    </source>
</evidence>
<dbReference type="SUPFAM" id="SSF53067">
    <property type="entry name" value="Actin-like ATPase domain"/>
    <property type="match status" value="2"/>
</dbReference>
<dbReference type="PANTHER" id="PTHR32432">
    <property type="entry name" value="CELL DIVISION PROTEIN FTSA-RELATED"/>
    <property type="match status" value="1"/>
</dbReference>
<protein>
    <submittedName>
        <fullName evidence="3">Cell division protein FtsA</fullName>
    </submittedName>
</protein>
<name>A0AAU8PBW1_DESK7</name>
<dbReference type="Proteomes" id="UP000009229">
    <property type="component" value="Chromosome"/>
</dbReference>
<keyword evidence="1" id="KW-0694">RNA-binding</keyword>
<dbReference type="Pfam" id="PF14450">
    <property type="entry name" value="FtsA"/>
    <property type="match status" value="1"/>
</dbReference>
<organism evidence="3 4">
    <name type="scientific">Desulfofundulus kuznetsovii (strain DSM 6115 / VKM B-1805 / 17)</name>
    <name type="common">Desulfotomaculum kuznetsovii</name>
    <dbReference type="NCBI Taxonomy" id="760568"/>
    <lineage>
        <taxon>Bacteria</taxon>
        <taxon>Bacillati</taxon>
        <taxon>Bacillota</taxon>
        <taxon>Clostridia</taxon>
        <taxon>Eubacteriales</taxon>
        <taxon>Peptococcaceae</taxon>
        <taxon>Desulfofundulus</taxon>
    </lineage>
</organism>
<dbReference type="PANTHER" id="PTHR32432:SF3">
    <property type="entry name" value="ETHANOLAMINE UTILIZATION PROTEIN EUTJ"/>
    <property type="match status" value="1"/>
</dbReference>